<name>A0A1G5S1I6_PSEXY</name>
<sequence>MIDFEEELKKFEPAIEVEQAEADIKARDLTDLTDLLVNMSAQQTNAPK</sequence>
<reference evidence="1 2" key="1">
    <citation type="submission" date="2016-10" db="EMBL/GenBank/DDBJ databases">
        <authorList>
            <person name="de Groot N.N."/>
        </authorList>
    </citation>
    <scope>NUCLEOTIDE SEQUENCE [LARGE SCALE GENOMIC DNA]</scope>
    <source>
        <strain evidence="1 2">DSM 10317</strain>
    </source>
</reference>
<dbReference type="RefSeq" id="WP_176757666.1">
    <property type="nucleotide sequence ID" value="NZ_FMWK01000012.1"/>
</dbReference>
<dbReference type="AlphaFoldDB" id="A0A1G5S1I6"/>
<organism evidence="1 2">
    <name type="scientific">Pseudobutyrivibrio xylanivorans</name>
    <dbReference type="NCBI Taxonomy" id="185007"/>
    <lineage>
        <taxon>Bacteria</taxon>
        <taxon>Bacillati</taxon>
        <taxon>Bacillota</taxon>
        <taxon>Clostridia</taxon>
        <taxon>Lachnospirales</taxon>
        <taxon>Lachnospiraceae</taxon>
        <taxon>Pseudobutyrivibrio</taxon>
    </lineage>
</organism>
<gene>
    <name evidence="1" type="ORF">SAMN02910350_02150</name>
</gene>
<accession>A0A1G5S1I6</accession>
<proteinExistence type="predicted"/>
<dbReference type="EMBL" id="FMWK01000012">
    <property type="protein sequence ID" value="SCZ80156.1"/>
    <property type="molecule type" value="Genomic_DNA"/>
</dbReference>
<protein>
    <submittedName>
        <fullName evidence="1">Uncharacterized protein</fullName>
    </submittedName>
</protein>
<evidence type="ECO:0000313" key="2">
    <source>
        <dbReference type="Proteomes" id="UP000199428"/>
    </source>
</evidence>
<dbReference type="Proteomes" id="UP000199428">
    <property type="component" value="Unassembled WGS sequence"/>
</dbReference>
<evidence type="ECO:0000313" key="1">
    <source>
        <dbReference type="EMBL" id="SCZ80156.1"/>
    </source>
</evidence>